<organism evidence="5 6">
    <name type="scientific">Agrilus planipennis</name>
    <name type="common">Emerald ash borer</name>
    <name type="synonym">Agrilus marcopoli</name>
    <dbReference type="NCBI Taxonomy" id="224129"/>
    <lineage>
        <taxon>Eukaryota</taxon>
        <taxon>Metazoa</taxon>
        <taxon>Ecdysozoa</taxon>
        <taxon>Arthropoda</taxon>
        <taxon>Hexapoda</taxon>
        <taxon>Insecta</taxon>
        <taxon>Pterygota</taxon>
        <taxon>Neoptera</taxon>
        <taxon>Endopterygota</taxon>
        <taxon>Coleoptera</taxon>
        <taxon>Polyphaga</taxon>
        <taxon>Elateriformia</taxon>
        <taxon>Buprestoidea</taxon>
        <taxon>Buprestidae</taxon>
        <taxon>Agrilinae</taxon>
        <taxon>Agrilus</taxon>
    </lineage>
</organism>
<accession>A0A1W4XHA1</accession>
<comment type="function">
    <text evidence="4">S-adenosyl-L-methionine-binding protein that acts as an inhibitor of mTORC1 signaling. Acts as a sensor of S-adenosyl-L-methionine to signal methionine sufficiency to mTORC1. Probably also acts as a S-adenosyl-L-methionine-dependent methyltransferase.</text>
</comment>
<dbReference type="InParanoid" id="A0A1W4XHA1"/>
<gene>
    <name evidence="6" type="primary">LOC108744215</name>
</gene>
<dbReference type="HAMAP" id="MF_03044">
    <property type="entry name" value="BMT2"/>
    <property type="match status" value="1"/>
</dbReference>
<feature type="binding site" evidence="4">
    <location>
        <position position="169"/>
    </location>
    <ligand>
        <name>S-adenosyl-L-methionine</name>
        <dbReference type="ChEBI" id="CHEBI:59789"/>
    </ligand>
</feature>
<evidence type="ECO:0000256" key="3">
    <source>
        <dbReference type="ARBA" id="ARBA00022691"/>
    </source>
</evidence>
<dbReference type="Gene3D" id="3.40.50.150">
    <property type="entry name" value="Vaccinia Virus protein VP39"/>
    <property type="match status" value="1"/>
</dbReference>
<dbReference type="FunCoup" id="A0A1W4XHA1">
    <property type="interactions" value="906"/>
</dbReference>
<keyword evidence="3 4" id="KW-0949">S-adenosyl-L-methionine</keyword>
<keyword evidence="1 4" id="KW-0489">Methyltransferase</keyword>
<dbReference type="Pfam" id="PF11968">
    <property type="entry name" value="Bmt2"/>
    <property type="match status" value="1"/>
</dbReference>
<comment type="similarity">
    <text evidence="4">Belongs to the BMT2 family.</text>
</comment>
<dbReference type="GO" id="GO:1904262">
    <property type="term" value="P:negative regulation of TORC1 signaling"/>
    <property type="evidence" value="ECO:0007669"/>
    <property type="project" value="TreeGrafter"/>
</dbReference>
<name>A0A1W4XHA1_AGRPL</name>
<proteinExistence type="inferred from homology"/>
<dbReference type="GeneID" id="108744215"/>
<feature type="binding site" evidence="4">
    <location>
        <position position="187"/>
    </location>
    <ligand>
        <name>S-adenosyl-L-methionine</name>
        <dbReference type="ChEBI" id="CHEBI:59789"/>
    </ligand>
</feature>
<evidence type="ECO:0000313" key="5">
    <source>
        <dbReference type="Proteomes" id="UP000192223"/>
    </source>
</evidence>
<protein>
    <recommendedName>
        <fullName evidence="4">S-adenosylmethionine sensor upstream of mTORC1</fullName>
    </recommendedName>
    <alternativeName>
        <fullName evidence="4">Probable methyltransferase BMT2 homolog</fullName>
        <ecNumber evidence="4">2.1.1.-</ecNumber>
    </alternativeName>
</protein>
<evidence type="ECO:0000256" key="4">
    <source>
        <dbReference type="HAMAP-Rule" id="MF_03044"/>
    </source>
</evidence>
<keyword evidence="2 4" id="KW-0808">Transferase</keyword>
<dbReference type="STRING" id="224129.A0A1W4XHA1"/>
<reference evidence="6" key="1">
    <citation type="submission" date="2025-08" db="UniProtKB">
        <authorList>
            <consortium name="RefSeq"/>
        </authorList>
    </citation>
    <scope>IDENTIFICATION</scope>
    <source>
        <tissue evidence="6">Entire body</tissue>
    </source>
</reference>
<evidence type="ECO:0000256" key="2">
    <source>
        <dbReference type="ARBA" id="ARBA00022679"/>
    </source>
</evidence>
<keyword evidence="5" id="KW-1185">Reference proteome</keyword>
<evidence type="ECO:0000313" key="6">
    <source>
        <dbReference type="RefSeq" id="XP_018335364.1"/>
    </source>
</evidence>
<dbReference type="CTD" id="154743"/>
<dbReference type="PANTHER" id="PTHR21008:SF0">
    <property type="entry name" value="S-ADENOSYLMETHIONINE SENSOR UPSTREAM OF MTORC1"/>
    <property type="match status" value="1"/>
</dbReference>
<dbReference type="GO" id="GO:0032259">
    <property type="term" value="P:methylation"/>
    <property type="evidence" value="ECO:0007669"/>
    <property type="project" value="UniProtKB-KW"/>
</dbReference>
<dbReference type="EC" id="2.1.1.-" evidence="4"/>
<dbReference type="AlphaFoldDB" id="A0A1W4XHA1"/>
<dbReference type="PANTHER" id="PTHR21008">
    <property type="entry name" value="S-ADENOSYLMETHIONINE SENSOR UPSTREAM OF MTORC1-RELATED"/>
    <property type="match status" value="1"/>
</dbReference>
<dbReference type="InterPro" id="IPR029063">
    <property type="entry name" value="SAM-dependent_MTases_sf"/>
</dbReference>
<sequence>MICLIYSDYNQTEMKRKTKPASNDHLKLSQIIKDVHKNLREDAKRLGTQKAWINHCKQEESLLRYAQAMKELATRHWEKNYNNNCKAKSRIKWIYEYCRLYFFDGELLRQRRREIEIARKIVANESCERYLLGSFIDSSEENLFDVKSELEEKMYSESNAKCLKLLDVGSCYNPFNEFPCLDVLAVDIAPASSDVKWCDFLEVNIINKKPDLSQHPIKELQDCSFHIVVFSLLLEYLPSPEQRLNCCLNAYKVLQHEGILLIITPDSKHVGSNAKIMLTWRFILSEIGFSRIKYEKLPYLHCMAFRKSININIAKRWAQLQDNEKFYKNMYIPQDLNNKEMKKL</sequence>
<dbReference type="GO" id="GO:0008168">
    <property type="term" value="F:methyltransferase activity"/>
    <property type="evidence" value="ECO:0007669"/>
    <property type="project" value="UniProtKB-UniRule"/>
</dbReference>
<dbReference type="OrthoDB" id="5954793at2759"/>
<dbReference type="InterPro" id="IPR021867">
    <property type="entry name" value="Bmt2/SAMTOR"/>
</dbReference>
<dbReference type="SUPFAM" id="SSF53335">
    <property type="entry name" value="S-adenosyl-L-methionine-dependent methyltransferases"/>
    <property type="match status" value="1"/>
</dbReference>
<dbReference type="Proteomes" id="UP000192223">
    <property type="component" value="Unplaced"/>
</dbReference>
<evidence type="ECO:0000256" key="1">
    <source>
        <dbReference type="ARBA" id="ARBA00022603"/>
    </source>
</evidence>
<dbReference type="KEGG" id="apln:108744215"/>
<dbReference type="RefSeq" id="XP_018335364.1">
    <property type="nucleotide sequence ID" value="XM_018479862.2"/>
</dbReference>